<dbReference type="SUPFAM" id="SSF53474">
    <property type="entry name" value="alpha/beta-Hydrolases"/>
    <property type="match status" value="1"/>
</dbReference>
<protein>
    <recommendedName>
        <fullName evidence="4">AB hydrolase-1 domain-containing protein</fullName>
    </recommendedName>
</protein>
<sequence length="222" mass="24127">MALFLLTGFIISLFTVLPGHTHAVSISSPSYRRIELNIPVHVSANTDKIAYDTPKNQTQLTGFVQEFFTALSNLTALVEVGTVPLTASYEIYGELYVPHNWNNGVLEFAVHGSMLDHNYWLIGGPGSMFNYAESSVNAGNAIFVFDRLGNGGSSQPDGMKEVQEPVHIAIIESLLTYLRTTTIQGHSFKTIVGVGHSYGSVLLANLLMDKVDLYLAHPLAGA</sequence>
<evidence type="ECO:0000313" key="3">
    <source>
        <dbReference type="Proteomes" id="UP000308730"/>
    </source>
</evidence>
<feature type="signal peptide" evidence="1">
    <location>
        <begin position="1"/>
        <end position="23"/>
    </location>
</feature>
<dbReference type="AlphaFoldDB" id="A0A4S4N1C8"/>
<gene>
    <name evidence="2" type="ORF">EUX98_g2624</name>
</gene>
<organism evidence="2 3">
    <name type="scientific">Antrodiella citrinella</name>
    <dbReference type="NCBI Taxonomy" id="2447956"/>
    <lineage>
        <taxon>Eukaryota</taxon>
        <taxon>Fungi</taxon>
        <taxon>Dikarya</taxon>
        <taxon>Basidiomycota</taxon>
        <taxon>Agaricomycotina</taxon>
        <taxon>Agaricomycetes</taxon>
        <taxon>Polyporales</taxon>
        <taxon>Steccherinaceae</taxon>
        <taxon>Antrodiella</taxon>
    </lineage>
</organism>
<evidence type="ECO:0008006" key="4">
    <source>
        <dbReference type="Google" id="ProtNLM"/>
    </source>
</evidence>
<name>A0A4S4N1C8_9APHY</name>
<reference evidence="2 3" key="1">
    <citation type="submission" date="2019-02" db="EMBL/GenBank/DDBJ databases">
        <title>Genome sequencing of the rare red list fungi Antrodiella citrinella (Flaviporus citrinellus).</title>
        <authorList>
            <person name="Buettner E."/>
            <person name="Kellner H."/>
        </authorList>
    </citation>
    <scope>NUCLEOTIDE SEQUENCE [LARGE SCALE GENOMIC DNA]</scope>
    <source>
        <strain evidence="2 3">DSM 108506</strain>
    </source>
</reference>
<keyword evidence="1" id="KW-0732">Signal</keyword>
<evidence type="ECO:0000313" key="2">
    <source>
        <dbReference type="EMBL" id="THH31578.1"/>
    </source>
</evidence>
<evidence type="ECO:0000256" key="1">
    <source>
        <dbReference type="SAM" id="SignalP"/>
    </source>
</evidence>
<dbReference type="InterPro" id="IPR029058">
    <property type="entry name" value="AB_hydrolase_fold"/>
</dbReference>
<keyword evidence="3" id="KW-1185">Reference proteome</keyword>
<accession>A0A4S4N1C8</accession>
<dbReference type="Proteomes" id="UP000308730">
    <property type="component" value="Unassembled WGS sequence"/>
</dbReference>
<dbReference type="EMBL" id="SGPM01000043">
    <property type="protein sequence ID" value="THH31578.1"/>
    <property type="molecule type" value="Genomic_DNA"/>
</dbReference>
<dbReference type="OrthoDB" id="1743579at2759"/>
<comment type="caution">
    <text evidence="2">The sequence shown here is derived from an EMBL/GenBank/DDBJ whole genome shotgun (WGS) entry which is preliminary data.</text>
</comment>
<dbReference type="Gene3D" id="3.40.50.1820">
    <property type="entry name" value="alpha/beta hydrolase"/>
    <property type="match status" value="1"/>
</dbReference>
<proteinExistence type="predicted"/>
<feature type="chain" id="PRO_5020970292" description="AB hydrolase-1 domain-containing protein" evidence="1">
    <location>
        <begin position="24"/>
        <end position="222"/>
    </location>
</feature>